<dbReference type="FunFam" id="3.30.200.20:FF:000035">
    <property type="entry name" value="Serine/threonine protein kinase Stk1"/>
    <property type="match status" value="1"/>
</dbReference>
<dbReference type="Pfam" id="PF00069">
    <property type="entry name" value="Pkinase"/>
    <property type="match status" value="1"/>
</dbReference>
<comment type="caution">
    <text evidence="11">The sequence shown here is derived from an EMBL/GenBank/DDBJ whole genome shotgun (WGS) entry which is preliminary data.</text>
</comment>
<evidence type="ECO:0000313" key="11">
    <source>
        <dbReference type="EMBL" id="EPD33829.1"/>
    </source>
</evidence>
<feature type="region of interest" description="Disordered" evidence="9">
    <location>
        <begin position="351"/>
        <end position="429"/>
    </location>
</feature>
<organism evidence="11 12">
    <name type="scientific">Propionimicrobium lymphophilum ACS-093-V-SCH5</name>
    <dbReference type="NCBI Taxonomy" id="883161"/>
    <lineage>
        <taxon>Bacteria</taxon>
        <taxon>Bacillati</taxon>
        <taxon>Actinomycetota</taxon>
        <taxon>Actinomycetes</taxon>
        <taxon>Propionibacteriales</taxon>
        <taxon>Propionibacteriaceae</taxon>
        <taxon>Propionimicrobium</taxon>
    </lineage>
</organism>
<dbReference type="PROSITE" id="PS00108">
    <property type="entry name" value="PROTEIN_KINASE_ST"/>
    <property type="match status" value="1"/>
</dbReference>
<comment type="catalytic activity">
    <reaction evidence="8">
        <text>L-seryl-[protein] + ATP = O-phospho-L-seryl-[protein] + ADP + H(+)</text>
        <dbReference type="Rhea" id="RHEA:17989"/>
        <dbReference type="Rhea" id="RHEA-COMP:9863"/>
        <dbReference type="Rhea" id="RHEA-COMP:11604"/>
        <dbReference type="ChEBI" id="CHEBI:15378"/>
        <dbReference type="ChEBI" id="CHEBI:29999"/>
        <dbReference type="ChEBI" id="CHEBI:30616"/>
        <dbReference type="ChEBI" id="CHEBI:83421"/>
        <dbReference type="ChEBI" id="CHEBI:456216"/>
        <dbReference type="EC" id="2.7.11.1"/>
    </reaction>
</comment>
<evidence type="ECO:0000256" key="5">
    <source>
        <dbReference type="ARBA" id="ARBA00022777"/>
    </source>
</evidence>
<dbReference type="EMBL" id="AGZR01000003">
    <property type="protein sequence ID" value="EPD33829.1"/>
    <property type="molecule type" value="Genomic_DNA"/>
</dbReference>
<sequence>MSQTLIAERYRLDAMIGKGSVGEVWQAQDILLQRTVAVKVVDLDTNTDETVPERFRREGIAIAGLDHPNIVKVYDTGTSNNKAYLVMDLLSGPNLATLVRESGPLDYGVGLRILAAVADALQSAHDMGITHRDIKPANIVMNAHRDVDGTVPDLYAHPERGRPIIVDFGIARVMNENEAQLTGTATAIGTAAYMSPEQAMNKKVESASDVYSLGCVAYFLFCGRPPFLGDSSVAVAHAQVYDEPLPLIDLRPDAPPALDALMPRMLDKRAGQRPSAAEVSEEMRRIAEDPNVAPVYKRTPKTHGEPSRLAKLTPKVLLIALIACLLGLLAYAWVRPGEVSVPGPTVTLTQTHTQTAQAPEPVEEEPAQQEYVPVQPQQQWPAQPAQQPAYTEEPQQNGGENQQNPAPANTNQAQQPGSEETGGAEENQS</sequence>
<dbReference type="PANTHER" id="PTHR43289">
    <property type="entry name" value="MITOGEN-ACTIVATED PROTEIN KINASE KINASE KINASE 20-RELATED"/>
    <property type="match status" value="1"/>
</dbReference>
<dbReference type="Gene3D" id="3.30.200.20">
    <property type="entry name" value="Phosphorylase Kinase, domain 1"/>
    <property type="match status" value="1"/>
</dbReference>
<keyword evidence="2" id="KW-0723">Serine/threonine-protein kinase</keyword>
<feature type="compositionally biased region" description="Low complexity" evidence="9">
    <location>
        <begin position="351"/>
        <end position="360"/>
    </location>
</feature>
<dbReference type="PANTHER" id="PTHR43289:SF6">
    <property type="entry name" value="SERINE_THREONINE-PROTEIN KINASE NEKL-3"/>
    <property type="match status" value="1"/>
</dbReference>
<dbReference type="SMART" id="SM00220">
    <property type="entry name" value="S_TKc"/>
    <property type="match status" value="1"/>
</dbReference>
<evidence type="ECO:0000256" key="8">
    <source>
        <dbReference type="ARBA" id="ARBA00048679"/>
    </source>
</evidence>
<name>S2X1D3_9ACTN</name>
<keyword evidence="3" id="KW-0808">Transferase</keyword>
<dbReference type="SUPFAM" id="SSF56112">
    <property type="entry name" value="Protein kinase-like (PK-like)"/>
    <property type="match status" value="1"/>
</dbReference>
<dbReference type="RefSeq" id="WP_016455101.1">
    <property type="nucleotide sequence ID" value="NZ_KE150269.1"/>
</dbReference>
<dbReference type="EC" id="2.7.11.1" evidence="1"/>
<evidence type="ECO:0000313" key="12">
    <source>
        <dbReference type="Proteomes" id="UP000014417"/>
    </source>
</evidence>
<accession>S2X1D3</accession>
<gene>
    <name evidence="11" type="ORF">HMPREF9306_00244</name>
</gene>
<protein>
    <recommendedName>
        <fullName evidence="1">non-specific serine/threonine protein kinase</fullName>
        <ecNumber evidence="1">2.7.11.1</ecNumber>
    </recommendedName>
</protein>
<dbReference type="STRING" id="883161.HMPREF9306_00244"/>
<keyword evidence="4" id="KW-0547">Nucleotide-binding</keyword>
<dbReference type="InterPro" id="IPR000719">
    <property type="entry name" value="Prot_kinase_dom"/>
</dbReference>
<evidence type="ECO:0000259" key="10">
    <source>
        <dbReference type="PROSITE" id="PS50011"/>
    </source>
</evidence>
<dbReference type="GO" id="GO:0005524">
    <property type="term" value="F:ATP binding"/>
    <property type="evidence" value="ECO:0007669"/>
    <property type="project" value="UniProtKB-KW"/>
</dbReference>
<dbReference type="OrthoDB" id="9762169at2"/>
<evidence type="ECO:0000256" key="2">
    <source>
        <dbReference type="ARBA" id="ARBA00022527"/>
    </source>
</evidence>
<dbReference type="CDD" id="cd14014">
    <property type="entry name" value="STKc_PknB_like"/>
    <property type="match status" value="1"/>
</dbReference>
<comment type="catalytic activity">
    <reaction evidence="7">
        <text>L-threonyl-[protein] + ATP = O-phospho-L-threonyl-[protein] + ADP + H(+)</text>
        <dbReference type="Rhea" id="RHEA:46608"/>
        <dbReference type="Rhea" id="RHEA-COMP:11060"/>
        <dbReference type="Rhea" id="RHEA-COMP:11605"/>
        <dbReference type="ChEBI" id="CHEBI:15378"/>
        <dbReference type="ChEBI" id="CHEBI:30013"/>
        <dbReference type="ChEBI" id="CHEBI:30616"/>
        <dbReference type="ChEBI" id="CHEBI:61977"/>
        <dbReference type="ChEBI" id="CHEBI:456216"/>
        <dbReference type="EC" id="2.7.11.1"/>
    </reaction>
</comment>
<keyword evidence="6" id="KW-0067">ATP-binding</keyword>
<evidence type="ECO:0000256" key="6">
    <source>
        <dbReference type="ARBA" id="ARBA00022840"/>
    </source>
</evidence>
<evidence type="ECO:0000256" key="4">
    <source>
        <dbReference type="ARBA" id="ARBA00022741"/>
    </source>
</evidence>
<keyword evidence="5" id="KW-0418">Kinase</keyword>
<dbReference type="PROSITE" id="PS50011">
    <property type="entry name" value="PROTEIN_KINASE_DOM"/>
    <property type="match status" value="1"/>
</dbReference>
<dbReference type="AlphaFoldDB" id="S2X1D3"/>
<evidence type="ECO:0000256" key="1">
    <source>
        <dbReference type="ARBA" id="ARBA00012513"/>
    </source>
</evidence>
<dbReference type="Gene3D" id="1.10.510.10">
    <property type="entry name" value="Transferase(Phosphotransferase) domain 1"/>
    <property type="match status" value="1"/>
</dbReference>
<proteinExistence type="predicted"/>
<dbReference type="InterPro" id="IPR011009">
    <property type="entry name" value="Kinase-like_dom_sf"/>
</dbReference>
<feature type="domain" description="Protein kinase" evidence="10">
    <location>
        <begin position="10"/>
        <end position="292"/>
    </location>
</feature>
<dbReference type="Proteomes" id="UP000014417">
    <property type="component" value="Unassembled WGS sequence"/>
</dbReference>
<dbReference type="InterPro" id="IPR008271">
    <property type="entry name" value="Ser/Thr_kinase_AS"/>
</dbReference>
<dbReference type="HOGENOM" id="CLU_000288_63_44_11"/>
<keyword evidence="12" id="KW-1185">Reference proteome</keyword>
<evidence type="ECO:0000256" key="3">
    <source>
        <dbReference type="ARBA" id="ARBA00022679"/>
    </source>
</evidence>
<feature type="compositionally biased region" description="Low complexity" evidence="9">
    <location>
        <begin position="368"/>
        <end position="416"/>
    </location>
</feature>
<dbReference type="GO" id="GO:0004674">
    <property type="term" value="F:protein serine/threonine kinase activity"/>
    <property type="evidence" value="ECO:0007669"/>
    <property type="project" value="UniProtKB-KW"/>
</dbReference>
<reference evidence="11 12" key="1">
    <citation type="submission" date="2013-04" db="EMBL/GenBank/DDBJ databases">
        <title>The Genome Sequence of Propionimicrobium lymphophilum ACS-093-V-SCH5.</title>
        <authorList>
            <consortium name="The Broad Institute Genomics Platform"/>
            <person name="Earl A."/>
            <person name="Ward D."/>
            <person name="Feldgarden M."/>
            <person name="Gevers D."/>
            <person name="Saerens B."/>
            <person name="Vaneechoutte M."/>
            <person name="Walker B."/>
            <person name="Young S."/>
            <person name="Zeng Q."/>
            <person name="Gargeya S."/>
            <person name="Fitzgerald M."/>
            <person name="Haas B."/>
            <person name="Abouelleil A."/>
            <person name="Allen A.W."/>
            <person name="Alvarado L."/>
            <person name="Arachchi H.M."/>
            <person name="Berlin A.M."/>
            <person name="Chapman S.B."/>
            <person name="Gainer-Dewar J."/>
            <person name="Goldberg J."/>
            <person name="Griggs A."/>
            <person name="Gujja S."/>
            <person name="Hansen M."/>
            <person name="Howarth C."/>
            <person name="Imamovic A."/>
            <person name="Ireland A."/>
            <person name="Larimer J."/>
            <person name="McCowan C."/>
            <person name="Murphy C."/>
            <person name="Pearson M."/>
            <person name="Poon T.W."/>
            <person name="Priest M."/>
            <person name="Roberts A."/>
            <person name="Saif S."/>
            <person name="Shea T."/>
            <person name="Sisk P."/>
            <person name="Sykes S."/>
            <person name="Wortman J."/>
            <person name="Nusbaum C."/>
            <person name="Birren B."/>
        </authorList>
    </citation>
    <scope>NUCLEOTIDE SEQUENCE [LARGE SCALE GENOMIC DNA]</scope>
    <source>
        <strain evidence="11 12">ACS-093-V-SCH5</strain>
    </source>
</reference>
<evidence type="ECO:0000256" key="7">
    <source>
        <dbReference type="ARBA" id="ARBA00047899"/>
    </source>
</evidence>
<evidence type="ECO:0000256" key="9">
    <source>
        <dbReference type="SAM" id="MobiDB-lite"/>
    </source>
</evidence>